<dbReference type="OrthoDB" id="9804790at2"/>
<dbReference type="PROSITE" id="PS00062">
    <property type="entry name" value="ALDOKETO_REDUCTASE_2"/>
    <property type="match status" value="1"/>
</dbReference>
<feature type="site" description="Lowers pKa of active site Tyr" evidence="6">
    <location>
        <position position="77"/>
    </location>
</feature>
<comment type="caution">
    <text evidence="8">The sequence shown here is derived from an EMBL/GenBank/DDBJ whole genome shotgun (WGS) entry which is preliminary data.</text>
</comment>
<dbReference type="InterPro" id="IPR020471">
    <property type="entry name" value="AKR"/>
</dbReference>
<dbReference type="PANTHER" id="PTHR43827:SF3">
    <property type="entry name" value="NADP-DEPENDENT OXIDOREDUCTASE DOMAIN-CONTAINING PROTEIN"/>
    <property type="match status" value="1"/>
</dbReference>
<keyword evidence="2" id="KW-0521">NADP</keyword>
<proteinExistence type="inferred from homology"/>
<gene>
    <name evidence="8" type="ORF">ADM90_09285</name>
</gene>
<dbReference type="InterPro" id="IPR023210">
    <property type="entry name" value="NADP_OxRdtase_dom"/>
</dbReference>
<dbReference type="EMBL" id="LGCI01000005">
    <property type="protein sequence ID" value="KOY83443.1"/>
    <property type="molecule type" value="Genomic_DNA"/>
</dbReference>
<evidence type="ECO:0000256" key="3">
    <source>
        <dbReference type="ARBA" id="ARBA00023002"/>
    </source>
</evidence>
<keyword evidence="3" id="KW-0560">Oxidoreductase</keyword>
<evidence type="ECO:0000256" key="1">
    <source>
        <dbReference type="ARBA" id="ARBA00007905"/>
    </source>
</evidence>
<dbReference type="InterPro" id="IPR018170">
    <property type="entry name" value="Aldo/ket_reductase_CS"/>
</dbReference>
<dbReference type="RefSeq" id="WP_053994686.1">
    <property type="nucleotide sequence ID" value="NZ_CP065643.1"/>
</dbReference>
<dbReference type="PROSITE" id="PS00798">
    <property type="entry name" value="ALDOKETO_REDUCTASE_1"/>
    <property type="match status" value="1"/>
</dbReference>
<dbReference type="CDD" id="cd19132">
    <property type="entry name" value="AKR_AKR5D1_E1"/>
    <property type="match status" value="1"/>
</dbReference>
<evidence type="ECO:0000313" key="8">
    <source>
        <dbReference type="EMBL" id="KOY83443.1"/>
    </source>
</evidence>
<dbReference type="PROSITE" id="PS00063">
    <property type="entry name" value="ALDOKETO_REDUCTASE_3"/>
    <property type="match status" value="1"/>
</dbReference>
<keyword evidence="9" id="KW-1185">Reference proteome</keyword>
<dbReference type="GO" id="GO:0016616">
    <property type="term" value="F:oxidoreductase activity, acting on the CH-OH group of donors, NAD or NADP as acceptor"/>
    <property type="evidence" value="ECO:0007669"/>
    <property type="project" value="UniProtKB-ARBA"/>
</dbReference>
<protein>
    <submittedName>
        <fullName evidence="8">2,5-diketo-D-gluconic acid reductase</fullName>
    </submittedName>
</protein>
<evidence type="ECO:0000313" key="9">
    <source>
        <dbReference type="Proteomes" id="UP000037977"/>
    </source>
</evidence>
<dbReference type="SUPFAM" id="SSF51430">
    <property type="entry name" value="NAD(P)-linked oxidoreductase"/>
    <property type="match status" value="1"/>
</dbReference>
<dbReference type="PRINTS" id="PR00069">
    <property type="entry name" value="ALDKETRDTASE"/>
</dbReference>
<accession>A0A0M9DM53</accession>
<dbReference type="FunFam" id="3.20.20.100:FF:000015">
    <property type="entry name" value="Oxidoreductase, aldo/keto reductase family"/>
    <property type="match status" value="1"/>
</dbReference>
<dbReference type="AlphaFoldDB" id="A0A0M9DM53"/>
<dbReference type="PANTHER" id="PTHR43827">
    <property type="entry name" value="2,5-DIKETO-D-GLUCONIC ACID REDUCTASE"/>
    <property type="match status" value="1"/>
</dbReference>
<name>A0A0M9DM53_9BACI</name>
<organism evidence="8 9">
    <name type="scientific">Lysinibacillus macroides</name>
    <dbReference type="NCBI Taxonomy" id="33935"/>
    <lineage>
        <taxon>Bacteria</taxon>
        <taxon>Bacillati</taxon>
        <taxon>Bacillota</taxon>
        <taxon>Bacilli</taxon>
        <taxon>Bacillales</taxon>
        <taxon>Bacillaceae</taxon>
        <taxon>Lysinibacillus</taxon>
    </lineage>
</organism>
<evidence type="ECO:0000259" key="7">
    <source>
        <dbReference type="Pfam" id="PF00248"/>
    </source>
</evidence>
<feature type="binding site" evidence="5">
    <location>
        <position position="110"/>
    </location>
    <ligand>
        <name>substrate</name>
    </ligand>
</feature>
<dbReference type="PATRIC" id="fig|33935.3.peg.1351"/>
<dbReference type="Gene3D" id="3.20.20.100">
    <property type="entry name" value="NADP-dependent oxidoreductase domain"/>
    <property type="match status" value="1"/>
</dbReference>
<dbReference type="Pfam" id="PF00248">
    <property type="entry name" value="Aldo_ket_red"/>
    <property type="match status" value="1"/>
</dbReference>
<evidence type="ECO:0000256" key="5">
    <source>
        <dbReference type="PIRSR" id="PIRSR000097-2"/>
    </source>
</evidence>
<dbReference type="STRING" id="33935.ADM90_09285"/>
<evidence type="ECO:0000256" key="4">
    <source>
        <dbReference type="PIRSR" id="PIRSR000097-1"/>
    </source>
</evidence>
<dbReference type="InterPro" id="IPR036812">
    <property type="entry name" value="NAD(P)_OxRdtase_dom_sf"/>
</dbReference>
<dbReference type="PIRSF" id="PIRSF000097">
    <property type="entry name" value="AKR"/>
    <property type="match status" value="1"/>
</dbReference>
<feature type="domain" description="NADP-dependent oxidoreductase" evidence="7">
    <location>
        <begin position="19"/>
        <end position="262"/>
    </location>
</feature>
<comment type="similarity">
    <text evidence="1">Belongs to the aldo/keto reductase family.</text>
</comment>
<reference evidence="8 9" key="1">
    <citation type="submission" date="2015-07" db="EMBL/GenBank/DDBJ databases">
        <title>Genome sequencing project for genomic taxonomy and phylogenomics of Bacillus-like bacteria.</title>
        <authorList>
            <person name="Liu B."/>
            <person name="Wang J."/>
            <person name="Zhu Y."/>
            <person name="Liu G."/>
            <person name="Chen Q."/>
            <person name="Chen Z."/>
            <person name="Che J."/>
            <person name="Ge C."/>
            <person name="Shi H."/>
            <person name="Pan Z."/>
            <person name="Liu X."/>
        </authorList>
    </citation>
    <scope>NUCLEOTIDE SEQUENCE [LARGE SCALE GENOMIC DNA]</scope>
    <source>
        <strain evidence="8 9">DSM 54</strain>
    </source>
</reference>
<feature type="active site" description="Proton donor" evidence="4">
    <location>
        <position position="52"/>
    </location>
</feature>
<sequence length="280" mass="31437">MGKTIPLITLNDGLQIPSIGLGTYALNGVQGVSAIQSALDNGYRLLDTAFNYENEGAVGEAIRRSSVAREEIIVTSKLPGRHHRYDRALKTIHESLYRLHVDYLDIYLIHWPNPKRDLYVEAWQALIDAKKWGLVRSIGVCNFNTEHIDRLLQETGVAPSINQIELHPRFSQVEQLAYNQSQGIVTEAWSPLERSGSVLQDEKLIQIAKEHGKTPGQIILRWHIQLGAVPLPKSASPKRQLENLQVFDFGLSEQEMQVISSLTSAAGRINNQDPAQYEEL</sequence>
<dbReference type="Proteomes" id="UP000037977">
    <property type="component" value="Unassembled WGS sequence"/>
</dbReference>
<evidence type="ECO:0000256" key="2">
    <source>
        <dbReference type="ARBA" id="ARBA00022857"/>
    </source>
</evidence>
<evidence type="ECO:0000256" key="6">
    <source>
        <dbReference type="PIRSR" id="PIRSR000097-3"/>
    </source>
</evidence>